<evidence type="ECO:0000256" key="4">
    <source>
        <dbReference type="ARBA" id="ARBA00022475"/>
    </source>
</evidence>
<dbReference type="PROSITE" id="PS00455">
    <property type="entry name" value="AMP_BINDING"/>
    <property type="match status" value="1"/>
</dbReference>
<gene>
    <name evidence="19 20" type="primary">LOC108743457</name>
</gene>
<dbReference type="InterPro" id="IPR020845">
    <property type="entry name" value="AMP-binding_CS"/>
</dbReference>
<evidence type="ECO:0000313" key="19">
    <source>
        <dbReference type="RefSeq" id="XP_018334530.1"/>
    </source>
</evidence>
<dbReference type="Pfam" id="PF13193">
    <property type="entry name" value="AMP-binding_C"/>
    <property type="match status" value="1"/>
</dbReference>
<dbReference type="NCBIfam" id="NF006134">
    <property type="entry name" value="PRK08279.1"/>
    <property type="match status" value="1"/>
</dbReference>
<dbReference type="KEGG" id="apln:108743457"/>
<dbReference type="GO" id="GO:0004467">
    <property type="term" value="F:long-chain fatty acid-CoA ligase activity"/>
    <property type="evidence" value="ECO:0007669"/>
    <property type="project" value="UniProtKB-EC"/>
</dbReference>
<evidence type="ECO:0000256" key="11">
    <source>
        <dbReference type="ARBA" id="ARBA00024484"/>
    </source>
</evidence>
<dbReference type="GeneID" id="108743457"/>
<comment type="similarity">
    <text evidence="2">Belongs to the ATP-dependent AMP-binding enzyme family.</text>
</comment>
<evidence type="ECO:0000256" key="10">
    <source>
        <dbReference type="ARBA" id="ARBA00023136"/>
    </source>
</evidence>
<name>A0A1W4XQ51_AGRPL</name>
<evidence type="ECO:0000259" key="16">
    <source>
        <dbReference type="Pfam" id="PF00501"/>
    </source>
</evidence>
<dbReference type="Gene3D" id="3.40.50.12780">
    <property type="entry name" value="N-terminal domain of ligase-like"/>
    <property type="match status" value="1"/>
</dbReference>
<dbReference type="InterPro" id="IPR000873">
    <property type="entry name" value="AMP-dep_synth/lig_dom"/>
</dbReference>
<keyword evidence="6" id="KW-0812">Transmembrane</keyword>
<dbReference type="GO" id="GO:0005886">
    <property type="term" value="C:plasma membrane"/>
    <property type="evidence" value="ECO:0007669"/>
    <property type="project" value="UniProtKB-SubCell"/>
</dbReference>
<evidence type="ECO:0000256" key="12">
    <source>
        <dbReference type="ARBA" id="ARBA00026121"/>
    </source>
</evidence>
<dbReference type="GO" id="GO:0005789">
    <property type="term" value="C:endoplasmic reticulum membrane"/>
    <property type="evidence" value="ECO:0007669"/>
    <property type="project" value="TreeGrafter"/>
</dbReference>
<feature type="domain" description="AMP-binding enzyme C-terminal" evidence="17">
    <location>
        <begin position="478"/>
        <end position="553"/>
    </location>
</feature>
<dbReference type="STRING" id="224129.A0A1W4XQ51"/>
<dbReference type="Pfam" id="PF00501">
    <property type="entry name" value="AMP-binding"/>
    <property type="match status" value="1"/>
</dbReference>
<dbReference type="RefSeq" id="XP_025834035.1">
    <property type="nucleotide sequence ID" value="XM_025978250.1"/>
</dbReference>
<dbReference type="OrthoDB" id="288590at2759"/>
<evidence type="ECO:0000256" key="13">
    <source>
        <dbReference type="ARBA" id="ARBA00036527"/>
    </source>
</evidence>
<keyword evidence="9" id="KW-1133">Transmembrane helix</keyword>
<dbReference type="FunFam" id="3.40.50.12780:FF:000005">
    <property type="entry name" value="Solute carrier family 27 member 6"/>
    <property type="match status" value="1"/>
</dbReference>
<dbReference type="Proteomes" id="UP000192223">
    <property type="component" value="Unplaced"/>
</dbReference>
<evidence type="ECO:0000256" key="6">
    <source>
        <dbReference type="ARBA" id="ARBA00022692"/>
    </source>
</evidence>
<dbReference type="FunFam" id="3.30.300.30:FF:000002">
    <property type="entry name" value="Long-chain fatty acid transport protein 1"/>
    <property type="match status" value="1"/>
</dbReference>
<dbReference type="InterPro" id="IPR045851">
    <property type="entry name" value="AMP-bd_C_sf"/>
</dbReference>
<comment type="catalytic activity">
    <reaction evidence="11">
        <text>a long-chain fatty acid + ATP + CoA = a long-chain fatty acyl-CoA + AMP + diphosphate</text>
        <dbReference type="Rhea" id="RHEA:15421"/>
        <dbReference type="ChEBI" id="CHEBI:30616"/>
        <dbReference type="ChEBI" id="CHEBI:33019"/>
        <dbReference type="ChEBI" id="CHEBI:57287"/>
        <dbReference type="ChEBI" id="CHEBI:57560"/>
        <dbReference type="ChEBI" id="CHEBI:83139"/>
        <dbReference type="ChEBI" id="CHEBI:456215"/>
        <dbReference type="EC" id="6.2.1.3"/>
    </reaction>
    <physiologicalReaction direction="left-to-right" evidence="11">
        <dbReference type="Rhea" id="RHEA:15422"/>
    </physiologicalReaction>
</comment>
<evidence type="ECO:0000313" key="18">
    <source>
        <dbReference type="Proteomes" id="UP000192223"/>
    </source>
</evidence>
<comment type="catalytic activity">
    <reaction evidence="15">
        <text>tetracosanoate + ATP + CoA = tetracosanoyl-CoA + AMP + diphosphate</text>
        <dbReference type="Rhea" id="RHEA:33639"/>
        <dbReference type="ChEBI" id="CHEBI:30616"/>
        <dbReference type="ChEBI" id="CHEBI:31014"/>
        <dbReference type="ChEBI" id="CHEBI:33019"/>
        <dbReference type="ChEBI" id="CHEBI:57287"/>
        <dbReference type="ChEBI" id="CHEBI:65052"/>
        <dbReference type="ChEBI" id="CHEBI:456215"/>
    </reaction>
    <physiologicalReaction direction="left-to-right" evidence="15">
        <dbReference type="Rhea" id="RHEA:33640"/>
    </physiologicalReaction>
</comment>
<sequence>MHAFTLIYRAVSRYIKVLIKIKLHERKNLTIADLFRQNAKKHPNKVAIIFEDEEWTFQQVEEYSNKIANAFKSHGYKKGDVVALFLENKPEFICTWLGLSKLGVIIPLINTHQRMTPLVHSITIAKSQAVIFGSELSEAIREVLDKIESTVALYELKSNSSKHEIGSGDLRFQNLNSLLNEASPNPPAIPSTVGYHDRLVYIYTSGTTGLPKAAVISNARYVFIAAAIHHLSGFKNNDIFYTPLPLYHTAGGCMSVGQMLIFGSTLVIRKKFSASSYFSDCKKYKCTVAQYIGEMCRYILAVPPKPSDKDHCLRMIFGNGLRPQIWSEFVDRFNIPKVAEFYGATEGNANIVNVDNTVGSIGFVSRILPQIYPISIIKVDSETGEPIRDANGLCQLCQPNEPGVFIGKIIPNNPTRAFLGYVDEEASKKKVIRDVFKKGDAAFLSGDILVADEYGNLFFKDRTGDTFRWKGENVSTSEVEAVLSNLISYKDVVVYGVEVKGQEGRAGMAAILDPEHSLNLRELAQGVKKVLPSYARPIFIRILDKLDMTGTYKLKKNDLQNDGFNPSKVHDKIYYLNSKGEYVELTKEDYENICDGTIRV</sequence>
<dbReference type="SUPFAM" id="SSF56801">
    <property type="entry name" value="Acetyl-CoA synthetase-like"/>
    <property type="match status" value="1"/>
</dbReference>
<keyword evidence="7" id="KW-0547">Nucleotide-binding</keyword>
<dbReference type="InterPro" id="IPR042099">
    <property type="entry name" value="ANL_N_sf"/>
</dbReference>
<evidence type="ECO:0000259" key="17">
    <source>
        <dbReference type="Pfam" id="PF13193"/>
    </source>
</evidence>
<keyword evidence="18" id="KW-1185">Reference proteome</keyword>
<dbReference type="CTD" id="26067068"/>
<comment type="subcellular location">
    <subcellularLocation>
        <location evidence="1">Cell membrane</location>
        <topology evidence="1">Multi-pass membrane protein</topology>
    </subcellularLocation>
</comment>
<protein>
    <recommendedName>
        <fullName evidence="12">long-chain-fatty-acid--CoA ligase</fullName>
        <ecNumber evidence="12">6.2.1.3</ecNumber>
    </recommendedName>
    <alternativeName>
        <fullName evidence="14">Long-chain-fatty-acid--CoA ligase</fullName>
    </alternativeName>
</protein>
<evidence type="ECO:0000256" key="15">
    <source>
        <dbReference type="ARBA" id="ARBA00048666"/>
    </source>
</evidence>
<evidence type="ECO:0000256" key="3">
    <source>
        <dbReference type="ARBA" id="ARBA00022448"/>
    </source>
</evidence>
<evidence type="ECO:0000256" key="8">
    <source>
        <dbReference type="ARBA" id="ARBA00022832"/>
    </source>
</evidence>
<dbReference type="Gene3D" id="3.30.300.30">
    <property type="match status" value="1"/>
</dbReference>
<evidence type="ECO:0000313" key="20">
    <source>
        <dbReference type="RefSeq" id="XP_025834035.1"/>
    </source>
</evidence>
<dbReference type="EC" id="6.2.1.3" evidence="12"/>
<keyword evidence="3" id="KW-0813">Transport</keyword>
<evidence type="ECO:0000256" key="1">
    <source>
        <dbReference type="ARBA" id="ARBA00004651"/>
    </source>
</evidence>
<organism evidence="18 19">
    <name type="scientific">Agrilus planipennis</name>
    <name type="common">Emerald ash borer</name>
    <name type="synonym">Agrilus marcopoli</name>
    <dbReference type="NCBI Taxonomy" id="224129"/>
    <lineage>
        <taxon>Eukaryota</taxon>
        <taxon>Metazoa</taxon>
        <taxon>Ecdysozoa</taxon>
        <taxon>Arthropoda</taxon>
        <taxon>Hexapoda</taxon>
        <taxon>Insecta</taxon>
        <taxon>Pterygota</taxon>
        <taxon>Neoptera</taxon>
        <taxon>Endopterygota</taxon>
        <taxon>Coleoptera</taxon>
        <taxon>Polyphaga</taxon>
        <taxon>Elateriformia</taxon>
        <taxon>Buprestoidea</taxon>
        <taxon>Buprestidae</taxon>
        <taxon>Agrilinae</taxon>
        <taxon>Agrilus</taxon>
    </lineage>
</organism>
<dbReference type="GO" id="GO:0044539">
    <property type="term" value="P:long-chain fatty acid import into cell"/>
    <property type="evidence" value="ECO:0007669"/>
    <property type="project" value="TreeGrafter"/>
</dbReference>
<evidence type="ECO:0000256" key="9">
    <source>
        <dbReference type="ARBA" id="ARBA00022989"/>
    </source>
</evidence>
<dbReference type="PANTHER" id="PTHR43107:SF21">
    <property type="entry name" value="FATTY ACID TRANSPORT PROTEIN 1, ISOFORM F-RELATED"/>
    <property type="match status" value="1"/>
</dbReference>
<keyword evidence="4" id="KW-1003">Cell membrane</keyword>
<evidence type="ECO:0000256" key="14">
    <source>
        <dbReference type="ARBA" id="ARBA00041297"/>
    </source>
</evidence>
<dbReference type="GO" id="GO:0000166">
    <property type="term" value="F:nucleotide binding"/>
    <property type="evidence" value="ECO:0007669"/>
    <property type="project" value="UniProtKB-KW"/>
</dbReference>
<evidence type="ECO:0000256" key="7">
    <source>
        <dbReference type="ARBA" id="ARBA00022741"/>
    </source>
</evidence>
<keyword evidence="8" id="KW-0443">Lipid metabolism</keyword>
<keyword evidence="5" id="KW-0436">Ligase</keyword>
<keyword evidence="10" id="KW-0472">Membrane</keyword>
<feature type="domain" description="AMP-dependent synthetase/ligase" evidence="16">
    <location>
        <begin position="35"/>
        <end position="389"/>
    </location>
</feature>
<dbReference type="RefSeq" id="XP_018334530.1">
    <property type="nucleotide sequence ID" value="XM_018479028.1"/>
</dbReference>
<accession>A0A1W4XQ51</accession>
<dbReference type="InterPro" id="IPR025110">
    <property type="entry name" value="AMP-bd_C"/>
</dbReference>
<dbReference type="GO" id="GO:0005324">
    <property type="term" value="F:long-chain fatty acid transmembrane transporter activity"/>
    <property type="evidence" value="ECO:0007669"/>
    <property type="project" value="TreeGrafter"/>
</dbReference>
<proteinExistence type="inferred from homology"/>
<evidence type="ECO:0000256" key="5">
    <source>
        <dbReference type="ARBA" id="ARBA00022598"/>
    </source>
</evidence>
<dbReference type="PANTHER" id="PTHR43107">
    <property type="entry name" value="LONG-CHAIN FATTY ACID TRANSPORT PROTEIN"/>
    <property type="match status" value="1"/>
</dbReference>
<reference evidence="19 20" key="1">
    <citation type="submission" date="2025-04" db="UniProtKB">
        <authorList>
            <consortium name="RefSeq"/>
        </authorList>
    </citation>
    <scope>IDENTIFICATION</scope>
</reference>
<evidence type="ECO:0000256" key="2">
    <source>
        <dbReference type="ARBA" id="ARBA00006432"/>
    </source>
</evidence>
<comment type="catalytic activity">
    <reaction evidence="13">
        <text>a very long-chain fatty acid + ATP + CoA = a very long-chain fatty acyl-CoA + AMP + diphosphate</text>
        <dbReference type="Rhea" id="RHEA:54536"/>
        <dbReference type="ChEBI" id="CHEBI:30616"/>
        <dbReference type="ChEBI" id="CHEBI:33019"/>
        <dbReference type="ChEBI" id="CHEBI:57287"/>
        <dbReference type="ChEBI" id="CHEBI:58950"/>
        <dbReference type="ChEBI" id="CHEBI:138261"/>
        <dbReference type="ChEBI" id="CHEBI:456215"/>
    </reaction>
    <physiologicalReaction direction="left-to-right" evidence="13">
        <dbReference type="Rhea" id="RHEA:54537"/>
    </physiologicalReaction>
</comment>
<keyword evidence="8" id="KW-0276">Fatty acid metabolism</keyword>
<dbReference type="AlphaFoldDB" id="A0A1W4XQ51"/>